<reference evidence="2" key="1">
    <citation type="submission" date="2024-03" db="EMBL/GenBank/DDBJ databases">
        <title>Complete genome sequence of Sulfurisphaera javensis strain KD-1.</title>
        <authorList>
            <person name="Sakai H."/>
            <person name="Nur N."/>
            <person name="Suwanto A."/>
            <person name="Kurosawa N."/>
        </authorList>
    </citation>
    <scope>NUCLEOTIDE SEQUENCE</scope>
    <source>
        <strain evidence="2">KD-1</strain>
    </source>
</reference>
<evidence type="ECO:0000259" key="1">
    <source>
        <dbReference type="SMART" id="SM00347"/>
    </source>
</evidence>
<dbReference type="InterPro" id="IPR036388">
    <property type="entry name" value="WH-like_DNA-bd_sf"/>
</dbReference>
<dbReference type="InterPro" id="IPR053795">
    <property type="entry name" value="Lrs14"/>
</dbReference>
<feature type="domain" description="HTH marR-type" evidence="1">
    <location>
        <begin position="28"/>
        <end position="130"/>
    </location>
</feature>
<dbReference type="InterPro" id="IPR002831">
    <property type="entry name" value="Tscrpt_reg_TrmB_N"/>
</dbReference>
<dbReference type="SUPFAM" id="SSF46785">
    <property type="entry name" value="Winged helix' DNA-binding domain"/>
    <property type="match status" value="1"/>
</dbReference>
<dbReference type="EMBL" id="AP031322">
    <property type="protein sequence ID" value="BFH72397.1"/>
    <property type="molecule type" value="Genomic_DNA"/>
</dbReference>
<name>A0AAT9GNJ3_9CREN</name>
<proteinExistence type="predicted"/>
<dbReference type="InterPro" id="IPR000835">
    <property type="entry name" value="HTH_MarR-typ"/>
</dbReference>
<dbReference type="AlphaFoldDB" id="A0AAT9GNJ3"/>
<evidence type="ECO:0000313" key="2">
    <source>
        <dbReference type="EMBL" id="BFH72397.1"/>
    </source>
</evidence>
<dbReference type="GO" id="GO:0003700">
    <property type="term" value="F:DNA-binding transcription factor activity"/>
    <property type="evidence" value="ECO:0007669"/>
    <property type="project" value="InterPro"/>
</dbReference>
<dbReference type="NCBIfam" id="NF040939">
    <property type="entry name" value="trans_reg_lrs14"/>
    <property type="match status" value="1"/>
</dbReference>
<gene>
    <name evidence="2" type="primary">lrs14_2</name>
    <name evidence="2" type="ORF">SJAV_03410</name>
</gene>
<dbReference type="Pfam" id="PF01978">
    <property type="entry name" value="TrmB"/>
    <property type="match status" value="1"/>
</dbReference>
<dbReference type="SMART" id="SM00347">
    <property type="entry name" value="HTH_MARR"/>
    <property type="match status" value="1"/>
</dbReference>
<dbReference type="KEGG" id="sjv:SJAV_03410"/>
<organism evidence="2">
    <name type="scientific">Sulfurisphaera javensis</name>
    <dbReference type="NCBI Taxonomy" id="2049879"/>
    <lineage>
        <taxon>Archaea</taxon>
        <taxon>Thermoproteota</taxon>
        <taxon>Thermoprotei</taxon>
        <taxon>Sulfolobales</taxon>
        <taxon>Sulfolobaceae</taxon>
        <taxon>Sulfurisphaera</taxon>
    </lineage>
</organism>
<sequence length="135" mass="15624">MVYEIFYMQVEMERITLPSGKEAKLIDALSFCYDISDTEFKVLETVIEKKTITEDELVEILKLSKASVNRSLNKLVSLGFIEREKVQSSKGGRPKYLYKSLEKEELIKKITEDFKKCSEMFINTLPTFIRSSFGS</sequence>
<protein>
    <submittedName>
        <fullName evidence="2">HTH-type transcriptional regulator Lrs14</fullName>
    </submittedName>
</protein>
<accession>A0AAT9GNJ3</accession>
<dbReference type="Gene3D" id="1.10.10.10">
    <property type="entry name" value="Winged helix-like DNA-binding domain superfamily/Winged helix DNA-binding domain"/>
    <property type="match status" value="1"/>
</dbReference>
<dbReference type="InterPro" id="IPR036390">
    <property type="entry name" value="WH_DNA-bd_sf"/>
</dbReference>